<name>A0ABP0GUQ5_CLALP</name>
<sequence>MHKYHCNRCGRQFGSPSAVKMHLRNKHFDKSVCEKCGVEVYQKLMQTHVGDKHLIDGGIVPFYQKARSKSTSKLMKPKASKEDESFWEVPDERLQSFVAPGTLTKCRLCGVSLGGVHGREQHERDAHQFTTQVRNSLALRFPALNMLDILQPCDVRDYVQHDLTPVLSGSTECNKEVNILVDFLIEQLPLDVSQVIRGGSYGKRTCLKGHSDLDMVMFLEGMPLFGGDRASANRLAVCIRRVKTALQRSLLATRILVSEETNHALRFQYKCYNDDHIHHVDLLPCNDLLGQAPTTEDKNAIFELIANCKNTDQLLLLNTCLLQLQVEFVRQRPRILHDLIRLVKHWKRVSFGKATSECSYRRMPNSYTLELITIYTWEKHGKPIRFSLTHGLAAVFKVLTKYENLCVVWFENYSRHCKWLKETLQAPR</sequence>
<dbReference type="Gene3D" id="1.10.1410.20">
    <property type="entry name" value="2'-5'-oligoadenylate synthetase 1, domain 2"/>
    <property type="match status" value="1"/>
</dbReference>
<keyword evidence="2" id="KW-0862">Zinc</keyword>
<dbReference type="PROSITE" id="PS00832">
    <property type="entry name" value="25A_SYNTH_1"/>
    <property type="match status" value="1"/>
</dbReference>
<dbReference type="PANTHER" id="PTHR11258">
    <property type="entry name" value="2-5 OLIGOADENYLATE SYNTHETASE"/>
    <property type="match status" value="1"/>
</dbReference>
<proteinExistence type="inferred from homology"/>
<comment type="caution">
    <text evidence="4">The sequence shown here is derived from an EMBL/GenBank/DDBJ whole genome shotgun (WGS) entry which is preliminary data.</text>
</comment>
<protein>
    <recommendedName>
        <fullName evidence="3">C2H2-type domain-containing protein</fullName>
    </recommendedName>
</protein>
<dbReference type="InterPro" id="IPR043519">
    <property type="entry name" value="NT_sf"/>
</dbReference>
<dbReference type="Proteomes" id="UP001642483">
    <property type="component" value="Unassembled WGS sequence"/>
</dbReference>
<evidence type="ECO:0000256" key="1">
    <source>
        <dbReference type="ARBA" id="ARBA00009526"/>
    </source>
</evidence>
<dbReference type="PROSITE" id="PS00028">
    <property type="entry name" value="ZINC_FINGER_C2H2_1"/>
    <property type="match status" value="2"/>
</dbReference>
<feature type="domain" description="C2H2-type" evidence="3">
    <location>
        <begin position="4"/>
        <end position="32"/>
    </location>
</feature>
<dbReference type="SMART" id="SM00355">
    <property type="entry name" value="ZnF_C2H2"/>
    <property type="match status" value="3"/>
</dbReference>
<organism evidence="4 5">
    <name type="scientific">Clavelina lepadiformis</name>
    <name type="common">Light-bulb sea squirt</name>
    <name type="synonym">Ascidia lepadiformis</name>
    <dbReference type="NCBI Taxonomy" id="159417"/>
    <lineage>
        <taxon>Eukaryota</taxon>
        <taxon>Metazoa</taxon>
        <taxon>Chordata</taxon>
        <taxon>Tunicata</taxon>
        <taxon>Ascidiacea</taxon>
        <taxon>Aplousobranchia</taxon>
        <taxon>Clavelinidae</taxon>
        <taxon>Clavelina</taxon>
    </lineage>
</organism>
<evidence type="ECO:0000313" key="5">
    <source>
        <dbReference type="Proteomes" id="UP001642483"/>
    </source>
</evidence>
<dbReference type="EMBL" id="CAWYQH010000152">
    <property type="protein sequence ID" value="CAK8695465.1"/>
    <property type="molecule type" value="Genomic_DNA"/>
</dbReference>
<reference evidence="4 5" key="1">
    <citation type="submission" date="2024-02" db="EMBL/GenBank/DDBJ databases">
        <authorList>
            <person name="Daric V."/>
            <person name="Darras S."/>
        </authorList>
    </citation>
    <scope>NUCLEOTIDE SEQUENCE [LARGE SCALE GENOMIC DNA]</scope>
</reference>
<evidence type="ECO:0000313" key="4">
    <source>
        <dbReference type="EMBL" id="CAK8695465.1"/>
    </source>
</evidence>
<keyword evidence="2" id="KW-0479">Metal-binding</keyword>
<dbReference type="InterPro" id="IPR043518">
    <property type="entry name" value="2-5OAS_N_CS"/>
</dbReference>
<dbReference type="PANTHER" id="PTHR11258:SF11">
    <property type="entry name" value="C2H2-TYPE DOMAIN-CONTAINING PROTEIN"/>
    <property type="match status" value="1"/>
</dbReference>
<dbReference type="Pfam" id="PF10421">
    <property type="entry name" value="OAS1_C"/>
    <property type="match status" value="1"/>
</dbReference>
<dbReference type="SUPFAM" id="SSF81631">
    <property type="entry name" value="PAP/OAS1 substrate-binding domain"/>
    <property type="match status" value="1"/>
</dbReference>
<gene>
    <name evidence="4" type="ORF">CVLEPA_LOCUS28738</name>
</gene>
<dbReference type="Gene3D" id="3.30.460.10">
    <property type="entry name" value="Beta Polymerase, domain 2"/>
    <property type="match status" value="1"/>
</dbReference>
<comment type="similarity">
    <text evidence="1">Belongs to the 2-5A synthase family.</text>
</comment>
<dbReference type="InterPro" id="IPR018952">
    <property type="entry name" value="2-5-oligoAdlate_synth_1_dom2/C"/>
</dbReference>
<evidence type="ECO:0000256" key="2">
    <source>
        <dbReference type="PROSITE-ProRule" id="PRU00042"/>
    </source>
</evidence>
<dbReference type="PROSITE" id="PS50152">
    <property type="entry name" value="25A_SYNTH_3"/>
    <property type="match status" value="1"/>
</dbReference>
<dbReference type="PROSITE" id="PS50157">
    <property type="entry name" value="ZINC_FINGER_C2H2_2"/>
    <property type="match status" value="1"/>
</dbReference>
<keyword evidence="5" id="KW-1185">Reference proteome</keyword>
<dbReference type="InterPro" id="IPR013087">
    <property type="entry name" value="Znf_C2H2_type"/>
</dbReference>
<accession>A0ABP0GUQ5</accession>
<keyword evidence="2" id="KW-0863">Zinc-finger</keyword>
<dbReference type="SUPFAM" id="SSF81301">
    <property type="entry name" value="Nucleotidyltransferase"/>
    <property type="match status" value="1"/>
</dbReference>
<evidence type="ECO:0000259" key="3">
    <source>
        <dbReference type="PROSITE" id="PS50157"/>
    </source>
</evidence>